<dbReference type="KEGG" id="nta:107764365"/>
<feature type="compositionally biased region" description="Basic and acidic residues" evidence="1">
    <location>
        <begin position="65"/>
        <end position="75"/>
    </location>
</feature>
<protein>
    <submittedName>
        <fullName evidence="3">Uncharacterized protein LOC107764365</fullName>
    </submittedName>
</protein>
<dbReference type="RefSeq" id="XP_016438404.1">
    <property type="nucleotide sequence ID" value="XM_016582918.1"/>
</dbReference>
<keyword evidence="2" id="KW-1185">Reference proteome</keyword>
<dbReference type="STRING" id="4097.A0A1S3XF58"/>
<accession>A0A1S3XF58</accession>
<proteinExistence type="predicted"/>
<dbReference type="PaxDb" id="4097-A0A1S3XF58"/>
<evidence type="ECO:0000313" key="3">
    <source>
        <dbReference type="RefSeq" id="XP_016438404.1"/>
    </source>
</evidence>
<feature type="compositionally biased region" description="Pro residues" evidence="1">
    <location>
        <begin position="19"/>
        <end position="28"/>
    </location>
</feature>
<reference evidence="2" key="1">
    <citation type="journal article" date="2014" name="Nat. Commun.">
        <title>The tobacco genome sequence and its comparison with those of tomato and potato.</title>
        <authorList>
            <person name="Sierro N."/>
            <person name="Battey J.N."/>
            <person name="Ouadi S."/>
            <person name="Bakaher N."/>
            <person name="Bovet L."/>
            <person name="Willig A."/>
            <person name="Goepfert S."/>
            <person name="Peitsch M.C."/>
            <person name="Ivanov N.V."/>
        </authorList>
    </citation>
    <scope>NUCLEOTIDE SEQUENCE [LARGE SCALE GENOMIC DNA]</scope>
</reference>
<dbReference type="OMA" id="EASCVQP"/>
<feature type="compositionally biased region" description="Basic residues" evidence="1">
    <location>
        <begin position="167"/>
        <end position="176"/>
    </location>
</feature>
<gene>
    <name evidence="3" type="primary">LOC107764365</name>
</gene>
<evidence type="ECO:0000256" key="1">
    <source>
        <dbReference type="SAM" id="MobiDB-lite"/>
    </source>
</evidence>
<dbReference type="GeneID" id="107764365"/>
<name>A0A1S3XF58_TOBAC</name>
<organism evidence="2 3">
    <name type="scientific">Nicotiana tabacum</name>
    <name type="common">Common tobacco</name>
    <dbReference type="NCBI Taxonomy" id="4097"/>
    <lineage>
        <taxon>Eukaryota</taxon>
        <taxon>Viridiplantae</taxon>
        <taxon>Streptophyta</taxon>
        <taxon>Embryophyta</taxon>
        <taxon>Tracheophyta</taxon>
        <taxon>Spermatophyta</taxon>
        <taxon>Magnoliopsida</taxon>
        <taxon>eudicotyledons</taxon>
        <taxon>Gunneridae</taxon>
        <taxon>Pentapetalae</taxon>
        <taxon>asterids</taxon>
        <taxon>lamiids</taxon>
        <taxon>Solanales</taxon>
        <taxon>Solanaceae</taxon>
        <taxon>Nicotianoideae</taxon>
        <taxon>Nicotianeae</taxon>
        <taxon>Nicotiana</taxon>
    </lineage>
</organism>
<dbReference type="OrthoDB" id="763372at2759"/>
<reference evidence="3" key="2">
    <citation type="submission" date="2025-08" db="UniProtKB">
        <authorList>
            <consortium name="RefSeq"/>
        </authorList>
    </citation>
    <scope>IDENTIFICATION</scope>
    <source>
        <tissue evidence="3">Leaf</tissue>
    </source>
</reference>
<sequence>MKKGEKRQKFHEGLLRMLYPPPPSPPPQEENDEKPLHILGQGINLDQIPDEVEDDRGSSSSGDQASDHGPDEKLRRAQRKRLRRKKLKEAASRRQNIIGPLLPTAENDGRGENVSTTEEIQNIIGPFFPTAENDGKGENVSTTEEEPQDVRQNANEPGEADSCSKQNRLKQRRIAKRLVGGSSKSTKEGDKP</sequence>
<evidence type="ECO:0000313" key="2">
    <source>
        <dbReference type="Proteomes" id="UP000790787"/>
    </source>
</evidence>
<dbReference type="Proteomes" id="UP000790787">
    <property type="component" value="Chromosome 17"/>
</dbReference>
<feature type="region of interest" description="Disordered" evidence="1">
    <location>
        <begin position="1"/>
        <end position="192"/>
    </location>
</feature>
<dbReference type="AlphaFoldDB" id="A0A1S3XF58"/>
<feature type="compositionally biased region" description="Basic residues" evidence="1">
    <location>
        <begin position="76"/>
        <end position="87"/>
    </location>
</feature>
<dbReference type="RefSeq" id="XP_016438404.1">
    <property type="nucleotide sequence ID" value="XM_016582918.2"/>
</dbReference>